<feature type="region of interest" description="Disordered" evidence="1">
    <location>
        <begin position="358"/>
        <end position="400"/>
    </location>
</feature>
<sequence>MPERPHQFGLPGAVQGPGAAQLLQGVAQSGVGTEGQVIVLRRFFPGGVHEGVTGPRIAEGDARQFARAPRLGRHLHVLPAARRDAQVQCALARGAQRPRQPGDGGRGVCRDGPVFRFQVHAAGGRERPVPALPTQLQIDVVAALGDGAADACHSHELRLRHAHGGFADPEIAAYRTVVQDILASDAPRRHPRPVKVEDPRVRIQIGGDHVVLAQCHLGAQFALWSAARDTQPSILARLDLDLRVGNLALLAVHVQAGVLHAQLSQRDVPAVAVRLIALARFFQTLDQLGGVQVHGGVPHTRAQPQRFAEGVEGLHRDARLPHLRVHAGLSHAHALQPGGPDRSADPLCADAQVRAVARQQPAAEQGGGEDDYQRQHGHHAQQCPRPAPPPGRGAGRFFQF</sequence>
<name>A0A1U7NWR5_9DEIO</name>
<dbReference type="Proteomes" id="UP000186607">
    <property type="component" value="Unassembled WGS sequence"/>
</dbReference>
<comment type="caution">
    <text evidence="2">The sequence shown here is derived from an EMBL/GenBank/DDBJ whole genome shotgun (WGS) entry which is preliminary data.</text>
</comment>
<accession>A0A1U7NWR5</accession>
<dbReference type="AlphaFoldDB" id="A0A1U7NWR5"/>
<reference evidence="2 3" key="1">
    <citation type="submission" date="2017-01" db="EMBL/GenBank/DDBJ databases">
        <title>Genome Analysis of Deinococcus marmoris KOPRI26562.</title>
        <authorList>
            <person name="Kim J.H."/>
            <person name="Oh H.-M."/>
        </authorList>
    </citation>
    <scope>NUCLEOTIDE SEQUENCE [LARGE SCALE GENOMIC DNA]</scope>
    <source>
        <strain evidence="2 3">KOPRI26562</strain>
    </source>
</reference>
<evidence type="ECO:0000313" key="3">
    <source>
        <dbReference type="Proteomes" id="UP000186607"/>
    </source>
</evidence>
<protein>
    <submittedName>
        <fullName evidence="2">Uncharacterized protein</fullName>
    </submittedName>
</protein>
<keyword evidence="3" id="KW-1185">Reference proteome</keyword>
<gene>
    <name evidence="2" type="ORF">BOO71_0009178</name>
</gene>
<evidence type="ECO:0000313" key="2">
    <source>
        <dbReference type="EMBL" id="OLV17354.1"/>
    </source>
</evidence>
<evidence type="ECO:0000256" key="1">
    <source>
        <dbReference type="SAM" id="MobiDB-lite"/>
    </source>
</evidence>
<dbReference type="EMBL" id="MSTI01000104">
    <property type="protein sequence ID" value="OLV17354.1"/>
    <property type="molecule type" value="Genomic_DNA"/>
</dbReference>
<proteinExistence type="predicted"/>
<organism evidence="2 3">
    <name type="scientific">Deinococcus marmoris</name>
    <dbReference type="NCBI Taxonomy" id="249408"/>
    <lineage>
        <taxon>Bacteria</taxon>
        <taxon>Thermotogati</taxon>
        <taxon>Deinococcota</taxon>
        <taxon>Deinococci</taxon>
        <taxon>Deinococcales</taxon>
        <taxon>Deinococcaceae</taxon>
        <taxon>Deinococcus</taxon>
    </lineage>
</organism>